<evidence type="ECO:0000256" key="6">
    <source>
        <dbReference type="SAM" id="MobiDB-lite"/>
    </source>
</evidence>
<dbReference type="EMBL" id="CALNXJ010000048">
    <property type="protein sequence ID" value="CAH3150698.1"/>
    <property type="molecule type" value="Genomic_DNA"/>
</dbReference>
<dbReference type="Pfam" id="PF04130">
    <property type="entry name" value="GCP_C_terminal"/>
    <property type="match status" value="1"/>
</dbReference>
<evidence type="ECO:0000256" key="4">
    <source>
        <dbReference type="ARBA" id="ARBA00023212"/>
    </source>
</evidence>
<organism evidence="9 10">
    <name type="scientific">Pocillopora meandrina</name>
    <dbReference type="NCBI Taxonomy" id="46732"/>
    <lineage>
        <taxon>Eukaryota</taxon>
        <taxon>Metazoa</taxon>
        <taxon>Cnidaria</taxon>
        <taxon>Anthozoa</taxon>
        <taxon>Hexacorallia</taxon>
        <taxon>Scleractinia</taxon>
        <taxon>Astrocoeniina</taxon>
        <taxon>Pocilloporidae</taxon>
        <taxon>Pocillopora</taxon>
    </lineage>
</organism>
<dbReference type="GO" id="GO:0043015">
    <property type="term" value="F:gamma-tubulin binding"/>
    <property type="evidence" value="ECO:0007669"/>
    <property type="project" value="InterPro"/>
</dbReference>
<dbReference type="GO" id="GO:0000930">
    <property type="term" value="C:gamma-tubulin complex"/>
    <property type="evidence" value="ECO:0007669"/>
    <property type="project" value="TreeGrafter"/>
</dbReference>
<dbReference type="GO" id="GO:0007020">
    <property type="term" value="P:microtubule nucleation"/>
    <property type="evidence" value="ECO:0007669"/>
    <property type="project" value="InterPro"/>
</dbReference>
<evidence type="ECO:0000256" key="2">
    <source>
        <dbReference type="ARBA" id="ARBA00022490"/>
    </source>
</evidence>
<evidence type="ECO:0000313" key="9">
    <source>
        <dbReference type="EMBL" id="CAH3150698.1"/>
    </source>
</evidence>
<gene>
    <name evidence="9" type="ORF">PMEA_00024846</name>
</gene>
<evidence type="ECO:0000259" key="8">
    <source>
        <dbReference type="Pfam" id="PF17681"/>
    </source>
</evidence>
<dbReference type="Gene3D" id="1.20.120.1900">
    <property type="entry name" value="Gamma-tubulin complex, C-terminal domain"/>
    <property type="match status" value="1"/>
</dbReference>
<comment type="caution">
    <text evidence="9">The sequence shown here is derived from an EMBL/GenBank/DDBJ whole genome shotgun (WGS) entry which is preliminary data.</text>
</comment>
<evidence type="ECO:0000259" key="7">
    <source>
        <dbReference type="Pfam" id="PF04130"/>
    </source>
</evidence>
<reference evidence="9 10" key="1">
    <citation type="submission" date="2022-05" db="EMBL/GenBank/DDBJ databases">
        <authorList>
            <consortium name="Genoscope - CEA"/>
            <person name="William W."/>
        </authorList>
    </citation>
    <scope>NUCLEOTIDE SEQUENCE [LARGE SCALE GENOMIC DNA]</scope>
</reference>
<keyword evidence="3 5" id="KW-0493">Microtubule</keyword>
<evidence type="ECO:0000313" key="10">
    <source>
        <dbReference type="Proteomes" id="UP001159428"/>
    </source>
</evidence>
<feature type="compositionally biased region" description="Basic and acidic residues" evidence="6">
    <location>
        <begin position="191"/>
        <end position="211"/>
    </location>
</feature>
<dbReference type="GO" id="GO:0051011">
    <property type="term" value="F:microtubule minus-end binding"/>
    <property type="evidence" value="ECO:0007669"/>
    <property type="project" value="TreeGrafter"/>
</dbReference>
<dbReference type="GO" id="GO:0051225">
    <property type="term" value="P:spindle assembly"/>
    <property type="evidence" value="ECO:0007669"/>
    <property type="project" value="TreeGrafter"/>
</dbReference>
<evidence type="ECO:0000256" key="5">
    <source>
        <dbReference type="RuleBase" id="RU363050"/>
    </source>
</evidence>
<keyword evidence="4 5" id="KW-0206">Cytoskeleton</keyword>
<dbReference type="InterPro" id="IPR040457">
    <property type="entry name" value="GCP_C"/>
</dbReference>
<dbReference type="Pfam" id="PF17681">
    <property type="entry name" value="GCP_N_terminal"/>
    <property type="match status" value="1"/>
</dbReference>
<comment type="similarity">
    <text evidence="1 5">Belongs to the TUBGCP family.</text>
</comment>
<dbReference type="GO" id="GO:0000922">
    <property type="term" value="C:spindle pole"/>
    <property type="evidence" value="ECO:0007669"/>
    <property type="project" value="InterPro"/>
</dbReference>
<protein>
    <recommendedName>
        <fullName evidence="5">Gamma-tubulin complex component</fullName>
    </recommendedName>
</protein>
<evidence type="ECO:0000256" key="1">
    <source>
        <dbReference type="ARBA" id="ARBA00010337"/>
    </source>
</evidence>
<keyword evidence="10" id="KW-1185">Reference proteome</keyword>
<dbReference type="InterPro" id="IPR041470">
    <property type="entry name" value="GCP_N"/>
</dbReference>
<proteinExistence type="inferred from homology"/>
<dbReference type="GO" id="GO:0031122">
    <property type="term" value="P:cytoplasmic microtubule organization"/>
    <property type="evidence" value="ECO:0007669"/>
    <property type="project" value="TreeGrafter"/>
</dbReference>
<feature type="region of interest" description="Disordered" evidence="6">
    <location>
        <begin position="187"/>
        <end position="211"/>
    </location>
</feature>
<keyword evidence="2 5" id="KW-0963">Cytoplasm</keyword>
<comment type="subcellular location">
    <subcellularLocation>
        <location evidence="5">Cytoplasm</location>
        <location evidence="5">Cytoskeleton</location>
        <location evidence="5">Microtubule organizing center</location>
    </subcellularLocation>
</comment>
<dbReference type="GO" id="GO:0005874">
    <property type="term" value="C:microtubule"/>
    <property type="evidence" value="ECO:0007669"/>
    <property type="project" value="UniProtKB-KW"/>
</dbReference>
<dbReference type="Proteomes" id="UP001159428">
    <property type="component" value="Unassembled WGS sequence"/>
</dbReference>
<dbReference type="InterPro" id="IPR007259">
    <property type="entry name" value="GCP"/>
</dbReference>
<sequence>MAPISLKDPNIQALAEELVKELTSFKRSSRNFTLSVQFVLSNFRYHQFLDVNSQKVERNIDGVCQKLKVHSQLEKAEILRDLCNKFLNLPLTTQSQELIKTDAHYSLILLLLTLADSPTNVDYEPPQSQQSSEEEWFDWKSYLLDGEEEEILGLPVQYDQDWSDEEDEDLDVISDSGISVVERQLADNEEESQRSVEHNVSDREGIISPRDGRDGSWISDHIVPQYWENTSNNFTHTNTSEWNCSIAESWDSYQSGRNPFYHSNCNKTLTETQIVRETLWMLAGAQNTFVYRHRQYGRITVQGGIQVLHLTPESLSSLLSSFALAGEESLFLQKFILSVVDPQSKPTQTLQAFVNSLSGYFKEFKSLLSSLEKDIIKQEESISLFLLQNKLRTKLEEISSLYNIYRAAILNTEGMNTAKKTCRLLTTLYRNIIQADGLGSAAKWKVNLFLKIFLQTVEPCLRFIDEWVTSGHVHDPHDEFFIERVQSIAVDSETFWSDGVVLRCANQPLDSVVPCFLQDFVDQIFRAGKSVELIEGLGKIGKLHSFQTRGPLHQEFLDKLLTTLSDISKASNEEDGSAVDQMSLLNTITDSNQIMSVIEDTGDHVLKLAFVETEAPVDQRYSLQKSSTAEKLDRICSGVCKLLKPVELLLSECLTPLLEDCCTQGSCFVIHLLKTDYCLLDHLAAMRNFFLLEAGDAMHQFYIEIFNKARHRVTWQDISFLNSLIQEALQPRFPDAVERLVVGFSSNGASSRKQLGASLQGLTLNYRAPWPVSIIIDSSCQKLYNLVFLFLLKLKQAKWSLDELRFSDLRGHRRQMKTDDTDDENETEDDGQTSESGSGSPPDQKLQHKMCVFRFKLMQFINCIHNHFMTRILHSTVLEFQEALDQAEDLDDLIKAHSSYVEKLYDRCLLSQKVGYLREVILKVLNLSPVIPNILG</sequence>
<feature type="domain" description="Gamma tubulin complex component protein N-terminal" evidence="8">
    <location>
        <begin position="275"/>
        <end position="543"/>
    </location>
</feature>
<dbReference type="InterPro" id="IPR059169">
    <property type="entry name" value="GCP5_N_ext"/>
</dbReference>
<dbReference type="InterPro" id="IPR042241">
    <property type="entry name" value="GCP_C_sf"/>
</dbReference>
<dbReference type="CDD" id="cd22572">
    <property type="entry name" value="GCP5_NTD"/>
    <property type="match status" value="1"/>
</dbReference>
<feature type="compositionally biased region" description="Acidic residues" evidence="6">
    <location>
        <begin position="820"/>
        <end position="832"/>
    </location>
</feature>
<feature type="domain" description="Gamma tubulin complex component C-terminal" evidence="7">
    <location>
        <begin position="679"/>
        <end position="923"/>
    </location>
</feature>
<feature type="region of interest" description="Disordered" evidence="6">
    <location>
        <begin position="814"/>
        <end position="845"/>
    </location>
</feature>
<accession>A0AAU9XLV0</accession>
<dbReference type="GO" id="GO:0000278">
    <property type="term" value="P:mitotic cell cycle"/>
    <property type="evidence" value="ECO:0007669"/>
    <property type="project" value="TreeGrafter"/>
</dbReference>
<dbReference type="PANTHER" id="PTHR19302">
    <property type="entry name" value="GAMMA TUBULIN COMPLEX PROTEIN"/>
    <property type="match status" value="1"/>
</dbReference>
<dbReference type="GO" id="GO:0051321">
    <property type="term" value="P:meiotic cell cycle"/>
    <property type="evidence" value="ECO:0007669"/>
    <property type="project" value="TreeGrafter"/>
</dbReference>
<dbReference type="PANTHER" id="PTHR19302:SF33">
    <property type="entry name" value="GAMMA-TUBULIN COMPLEX COMPONENT 5"/>
    <property type="match status" value="1"/>
</dbReference>
<evidence type="ECO:0000256" key="3">
    <source>
        <dbReference type="ARBA" id="ARBA00022701"/>
    </source>
</evidence>
<dbReference type="AlphaFoldDB" id="A0AAU9XLV0"/>
<name>A0AAU9XLV0_9CNID</name>